<evidence type="ECO:0000313" key="8">
    <source>
        <dbReference type="Proteomes" id="UP000807353"/>
    </source>
</evidence>
<dbReference type="GO" id="GO:0010333">
    <property type="term" value="F:terpene synthase activity"/>
    <property type="evidence" value="ECO:0007669"/>
    <property type="project" value="InterPro"/>
</dbReference>
<dbReference type="PANTHER" id="PTHR35201:SF4">
    <property type="entry name" value="BETA-PINACENE SYNTHASE-RELATED"/>
    <property type="match status" value="1"/>
</dbReference>
<keyword evidence="4 6" id="KW-0460">Magnesium</keyword>
<dbReference type="InterPro" id="IPR034686">
    <property type="entry name" value="Terpene_cyclase-like_2"/>
</dbReference>
<name>A0A9P6CCA4_9AGAR</name>
<comment type="caution">
    <text evidence="7">The sequence shown here is derived from an EMBL/GenBank/DDBJ whole genome shotgun (WGS) entry which is preliminary data.</text>
</comment>
<keyword evidence="8" id="KW-1185">Reference proteome</keyword>
<dbReference type="OrthoDB" id="6486656at2759"/>
<evidence type="ECO:0000256" key="4">
    <source>
        <dbReference type="ARBA" id="ARBA00022842"/>
    </source>
</evidence>
<dbReference type="Pfam" id="PF19086">
    <property type="entry name" value="Terpene_syn_C_2"/>
    <property type="match status" value="1"/>
</dbReference>
<dbReference type="EMBL" id="MU150299">
    <property type="protein sequence ID" value="KAF9460417.1"/>
    <property type="molecule type" value="Genomic_DNA"/>
</dbReference>
<evidence type="ECO:0000256" key="1">
    <source>
        <dbReference type="ARBA" id="ARBA00001946"/>
    </source>
</evidence>
<gene>
    <name evidence="7" type="ORF">BDZ94DRAFT_1377465</name>
</gene>
<dbReference type="EC" id="4.2.3.-" evidence="6"/>
<organism evidence="7 8">
    <name type="scientific">Collybia nuda</name>
    <dbReference type="NCBI Taxonomy" id="64659"/>
    <lineage>
        <taxon>Eukaryota</taxon>
        <taxon>Fungi</taxon>
        <taxon>Dikarya</taxon>
        <taxon>Basidiomycota</taxon>
        <taxon>Agaricomycotina</taxon>
        <taxon>Agaricomycetes</taxon>
        <taxon>Agaricomycetidae</taxon>
        <taxon>Agaricales</taxon>
        <taxon>Tricholomatineae</taxon>
        <taxon>Clitocybaceae</taxon>
        <taxon>Collybia</taxon>
    </lineage>
</organism>
<dbReference type="SUPFAM" id="SSF48576">
    <property type="entry name" value="Terpenoid synthases"/>
    <property type="match status" value="1"/>
</dbReference>
<comment type="similarity">
    <text evidence="2 6">Belongs to the terpene synthase family.</text>
</comment>
<dbReference type="AlphaFoldDB" id="A0A9P6CCA4"/>
<dbReference type="GO" id="GO:0046872">
    <property type="term" value="F:metal ion binding"/>
    <property type="evidence" value="ECO:0007669"/>
    <property type="project" value="UniProtKB-KW"/>
</dbReference>
<sequence>MALITSLKSTERTTFVLPDLLANWPFNPEPNPCQDIVAQSAAWVESFKPFDAKAQNAFNRCKFGIFASLAYPHATGAHFRVACDLMNLFFVFDEYSDCADGEAVGKQAADIMNALRYPDTIPPEGDSLLGAMTRDFWLRTMKCASESSAQRFIRNFDEYTDAVRQEAVDRDVGRIRSVPEYLKLRRGTIGVHPSFDYYLLRDDLPDECVNHPDVQRLASAAVDMTILANDVYSYNKEQSKGEDSHNLVAVVMKEHDLTVQEAMNYIGDLYNHIRKQYCEDFQDLPRFNDNVDGLVREFCYGTGIWVTTNIKWSFASERYFGKEGMEIMKHRTVTLLPKVDKLFK</sequence>
<protein>
    <recommendedName>
        <fullName evidence="6">Terpene synthase</fullName>
        <ecNumber evidence="6">4.2.3.-</ecNumber>
    </recommendedName>
</protein>
<dbReference type="GO" id="GO:0008299">
    <property type="term" value="P:isoprenoid biosynthetic process"/>
    <property type="evidence" value="ECO:0007669"/>
    <property type="project" value="UniProtKB-ARBA"/>
</dbReference>
<dbReference type="SFLD" id="SFLDG01020">
    <property type="entry name" value="Terpene_Cyclase_Like_2"/>
    <property type="match status" value="1"/>
</dbReference>
<reference evidence="7" key="1">
    <citation type="submission" date="2020-11" db="EMBL/GenBank/DDBJ databases">
        <authorList>
            <consortium name="DOE Joint Genome Institute"/>
            <person name="Ahrendt S."/>
            <person name="Riley R."/>
            <person name="Andreopoulos W."/>
            <person name="Labutti K."/>
            <person name="Pangilinan J."/>
            <person name="Ruiz-Duenas F.J."/>
            <person name="Barrasa J.M."/>
            <person name="Sanchez-Garcia M."/>
            <person name="Camarero S."/>
            <person name="Miyauchi S."/>
            <person name="Serrano A."/>
            <person name="Linde D."/>
            <person name="Babiker R."/>
            <person name="Drula E."/>
            <person name="Ayuso-Fernandez I."/>
            <person name="Pacheco R."/>
            <person name="Padilla G."/>
            <person name="Ferreira P."/>
            <person name="Barriuso J."/>
            <person name="Kellner H."/>
            <person name="Castanera R."/>
            <person name="Alfaro M."/>
            <person name="Ramirez L."/>
            <person name="Pisabarro A.G."/>
            <person name="Kuo A."/>
            <person name="Tritt A."/>
            <person name="Lipzen A."/>
            <person name="He G."/>
            <person name="Yan M."/>
            <person name="Ng V."/>
            <person name="Cullen D."/>
            <person name="Martin F."/>
            <person name="Rosso M.-N."/>
            <person name="Henrissat B."/>
            <person name="Hibbett D."/>
            <person name="Martinez A.T."/>
            <person name="Grigoriev I.V."/>
        </authorList>
    </citation>
    <scope>NUCLEOTIDE SEQUENCE</scope>
    <source>
        <strain evidence="7">CBS 247.69</strain>
    </source>
</reference>
<dbReference type="PANTHER" id="PTHR35201">
    <property type="entry name" value="TERPENE SYNTHASE"/>
    <property type="match status" value="1"/>
</dbReference>
<evidence type="ECO:0000256" key="2">
    <source>
        <dbReference type="ARBA" id="ARBA00006333"/>
    </source>
</evidence>
<keyword evidence="5 6" id="KW-0456">Lyase</keyword>
<keyword evidence="3 6" id="KW-0479">Metal-binding</keyword>
<dbReference type="SFLD" id="SFLDS00005">
    <property type="entry name" value="Isoprenoid_Synthase_Type_I"/>
    <property type="match status" value="1"/>
</dbReference>
<evidence type="ECO:0000256" key="3">
    <source>
        <dbReference type="ARBA" id="ARBA00022723"/>
    </source>
</evidence>
<dbReference type="Proteomes" id="UP000807353">
    <property type="component" value="Unassembled WGS sequence"/>
</dbReference>
<dbReference type="InterPro" id="IPR008949">
    <property type="entry name" value="Isoprenoid_synthase_dom_sf"/>
</dbReference>
<accession>A0A9P6CCA4</accession>
<evidence type="ECO:0000256" key="6">
    <source>
        <dbReference type="RuleBase" id="RU366034"/>
    </source>
</evidence>
<dbReference type="Gene3D" id="1.10.600.10">
    <property type="entry name" value="Farnesyl Diphosphate Synthase"/>
    <property type="match status" value="1"/>
</dbReference>
<evidence type="ECO:0000313" key="7">
    <source>
        <dbReference type="EMBL" id="KAF9460417.1"/>
    </source>
</evidence>
<proteinExistence type="inferred from homology"/>
<comment type="cofactor">
    <cofactor evidence="1 6">
        <name>Mg(2+)</name>
        <dbReference type="ChEBI" id="CHEBI:18420"/>
    </cofactor>
</comment>
<evidence type="ECO:0000256" key="5">
    <source>
        <dbReference type="ARBA" id="ARBA00023239"/>
    </source>
</evidence>